<dbReference type="InterPro" id="IPR002571">
    <property type="entry name" value="HrcA"/>
</dbReference>
<dbReference type="Proteomes" id="UP000237351">
    <property type="component" value="Chromosome"/>
</dbReference>
<feature type="coiled-coil region" evidence="6">
    <location>
        <begin position="189"/>
        <end position="216"/>
    </location>
</feature>
<dbReference type="SUPFAM" id="SSF55781">
    <property type="entry name" value="GAF domain-like"/>
    <property type="match status" value="1"/>
</dbReference>
<keyword evidence="2 5" id="KW-0805">Transcription regulation</keyword>
<dbReference type="Pfam" id="PF01628">
    <property type="entry name" value="HrcA"/>
    <property type="match status" value="1"/>
</dbReference>
<keyword evidence="10" id="KW-1185">Reference proteome</keyword>
<dbReference type="InterPro" id="IPR023120">
    <property type="entry name" value="WHTH_transcript_rep_HrcA_IDD"/>
</dbReference>
<evidence type="ECO:0000259" key="7">
    <source>
        <dbReference type="Pfam" id="PF01628"/>
    </source>
</evidence>
<dbReference type="STRING" id="1414854.GQ61_05865"/>
<dbReference type="EMBL" id="CP008743">
    <property type="protein sequence ID" value="ARN84890.1"/>
    <property type="molecule type" value="Genomic_DNA"/>
</dbReference>
<dbReference type="PIRSF" id="PIRSF005485">
    <property type="entry name" value="HrcA"/>
    <property type="match status" value="1"/>
</dbReference>
<evidence type="ECO:0000256" key="6">
    <source>
        <dbReference type="SAM" id="Coils"/>
    </source>
</evidence>
<keyword evidence="3 5" id="KW-0346">Stress response</keyword>
<evidence type="ECO:0000259" key="8">
    <source>
        <dbReference type="Pfam" id="PF03444"/>
    </source>
</evidence>
<dbReference type="InterPro" id="IPR036388">
    <property type="entry name" value="WH-like_DNA-bd_sf"/>
</dbReference>
<evidence type="ECO:0000256" key="4">
    <source>
        <dbReference type="ARBA" id="ARBA00023163"/>
    </source>
</evidence>
<dbReference type="RefSeq" id="WP_085784395.1">
    <property type="nucleotide sequence ID" value="NZ_CP008743.1"/>
</dbReference>
<dbReference type="InterPro" id="IPR021153">
    <property type="entry name" value="HrcA_C"/>
</dbReference>
<dbReference type="AlphaFoldDB" id="A0A1W6N4T8"/>
<dbReference type="PANTHER" id="PTHR34824:SF1">
    <property type="entry name" value="HEAT-INDUCIBLE TRANSCRIPTION REPRESSOR HRCA"/>
    <property type="match status" value="1"/>
</dbReference>
<keyword evidence="4 5" id="KW-0804">Transcription</keyword>
<evidence type="ECO:0000256" key="3">
    <source>
        <dbReference type="ARBA" id="ARBA00023016"/>
    </source>
</evidence>
<comment type="similarity">
    <text evidence="5">Belongs to the HrcA family.</text>
</comment>
<accession>A0A1W6N4T8</accession>
<protein>
    <recommendedName>
        <fullName evidence="5">Heat-inducible transcription repressor HrcA</fullName>
    </recommendedName>
</protein>
<organism evidence="9 10">
    <name type="scientific">Candidatus Nucleicultrix amoebiphila FS5</name>
    <dbReference type="NCBI Taxonomy" id="1414854"/>
    <lineage>
        <taxon>Bacteria</taxon>
        <taxon>Pseudomonadati</taxon>
        <taxon>Pseudomonadota</taxon>
        <taxon>Alphaproteobacteria</taxon>
        <taxon>Holosporales</taxon>
        <taxon>Candidatus Nucleicultricaceae</taxon>
        <taxon>Candidatus Nucleicultrix</taxon>
    </lineage>
</organism>
<dbReference type="InterPro" id="IPR036390">
    <property type="entry name" value="WH_DNA-bd_sf"/>
</dbReference>
<dbReference type="OrthoDB" id="9783139at2"/>
<dbReference type="KEGG" id="naf:GQ61_05865"/>
<evidence type="ECO:0000256" key="1">
    <source>
        <dbReference type="ARBA" id="ARBA00022491"/>
    </source>
</evidence>
<evidence type="ECO:0000313" key="10">
    <source>
        <dbReference type="Proteomes" id="UP000237351"/>
    </source>
</evidence>
<dbReference type="Gene3D" id="3.30.390.60">
    <property type="entry name" value="Heat-inducible transcription repressor hrca homolog, domain 3"/>
    <property type="match status" value="1"/>
</dbReference>
<comment type="function">
    <text evidence="5">Negative regulator of class I heat shock genes (grpE-dnaK-dnaJ and groELS operons). Prevents heat-shock induction of these operons.</text>
</comment>
<dbReference type="PANTHER" id="PTHR34824">
    <property type="entry name" value="HEAT-INDUCIBLE TRANSCRIPTION REPRESSOR HRCA"/>
    <property type="match status" value="1"/>
</dbReference>
<dbReference type="HAMAP" id="MF_00081">
    <property type="entry name" value="HrcA"/>
    <property type="match status" value="1"/>
</dbReference>
<keyword evidence="6" id="KW-0175">Coiled coil</keyword>
<sequence>MIYELNERSKEIFRSLVDAYCETGEPVGSHTLCERMKADISSATIRNVMAQLERLGLLYSPHTSAGRVPTEAGLSFFINSLIEIGALSEEEKLNFEKHYTPDHPDIEELLGNAVSTLSGLSRCVSLVFAPKQESPLKHIEFVALNNNQALVILVNQDGSVENRIVTLPQGFLISTLQEASNFLNARLIGKNLNESRKALLKELKEQQNSLDDLVKMVVEAGLGTWSGEPKTGRLIVTGQSHLLEDVTHLEDLERLRLLFSELETKENVIRLLDAAIAGEGVQIFIGSNNPIAGLSGTSLIVSPYRNNNKTIIGALGIIGPRHLNYGRIIPLVDYTAKMISRMIDF</sequence>
<dbReference type="InterPro" id="IPR005104">
    <property type="entry name" value="WHTH_HrcA_DNA-bd"/>
</dbReference>
<dbReference type="Gene3D" id="3.30.450.40">
    <property type="match status" value="1"/>
</dbReference>
<feature type="domain" description="Heat-inducible transcription repressor HrcA C-terminal" evidence="7">
    <location>
        <begin position="107"/>
        <end position="329"/>
    </location>
</feature>
<dbReference type="Gene3D" id="1.10.10.10">
    <property type="entry name" value="Winged helix-like DNA-binding domain superfamily/Winged helix DNA-binding domain"/>
    <property type="match status" value="1"/>
</dbReference>
<dbReference type="GO" id="GO:0003677">
    <property type="term" value="F:DNA binding"/>
    <property type="evidence" value="ECO:0007669"/>
    <property type="project" value="InterPro"/>
</dbReference>
<reference evidence="9 10" key="1">
    <citation type="submission" date="2014-06" db="EMBL/GenBank/DDBJ databases">
        <title>The genome of the endonuclear symbiont Nucleicultrix amoebiphila.</title>
        <authorList>
            <person name="Schulz F."/>
            <person name="Horn M."/>
        </authorList>
    </citation>
    <scope>NUCLEOTIDE SEQUENCE [LARGE SCALE GENOMIC DNA]</scope>
    <source>
        <strain evidence="9 10">FS5</strain>
    </source>
</reference>
<dbReference type="SUPFAM" id="SSF46785">
    <property type="entry name" value="Winged helix' DNA-binding domain"/>
    <property type="match status" value="1"/>
</dbReference>
<dbReference type="GO" id="GO:0045892">
    <property type="term" value="P:negative regulation of DNA-templated transcription"/>
    <property type="evidence" value="ECO:0007669"/>
    <property type="project" value="UniProtKB-UniRule"/>
</dbReference>
<dbReference type="InterPro" id="IPR029016">
    <property type="entry name" value="GAF-like_dom_sf"/>
</dbReference>
<evidence type="ECO:0000256" key="2">
    <source>
        <dbReference type="ARBA" id="ARBA00023015"/>
    </source>
</evidence>
<dbReference type="NCBIfam" id="TIGR00331">
    <property type="entry name" value="hrcA"/>
    <property type="match status" value="1"/>
</dbReference>
<gene>
    <name evidence="5 9" type="primary">hrcA</name>
    <name evidence="9" type="ORF">GQ61_05865</name>
</gene>
<feature type="domain" description="Winged helix-turn-helix transcription repressor HrcA DNA-binding" evidence="8">
    <location>
        <begin position="5"/>
        <end position="70"/>
    </location>
</feature>
<proteinExistence type="inferred from homology"/>
<dbReference type="Pfam" id="PF03444">
    <property type="entry name" value="WHD_HrcA"/>
    <property type="match status" value="1"/>
</dbReference>
<evidence type="ECO:0000313" key="9">
    <source>
        <dbReference type="EMBL" id="ARN84890.1"/>
    </source>
</evidence>
<keyword evidence="1 5" id="KW-0678">Repressor</keyword>
<name>A0A1W6N4T8_9PROT</name>
<evidence type="ECO:0000256" key="5">
    <source>
        <dbReference type="HAMAP-Rule" id="MF_00081"/>
    </source>
</evidence>